<reference evidence="2" key="2">
    <citation type="journal article" date="2015" name="Fish Shellfish Immunol.">
        <title>Early steps in the European eel (Anguilla anguilla)-Vibrio vulnificus interaction in the gills: Role of the RtxA13 toxin.</title>
        <authorList>
            <person name="Callol A."/>
            <person name="Pajuelo D."/>
            <person name="Ebbesson L."/>
            <person name="Teles M."/>
            <person name="MacKenzie S."/>
            <person name="Amaro C."/>
        </authorList>
    </citation>
    <scope>NUCLEOTIDE SEQUENCE</scope>
</reference>
<dbReference type="EMBL" id="GBXM01047996">
    <property type="protein sequence ID" value="JAH60581.1"/>
    <property type="molecule type" value="Transcribed_RNA"/>
</dbReference>
<evidence type="ECO:0000256" key="1">
    <source>
        <dbReference type="SAM" id="MobiDB-lite"/>
    </source>
</evidence>
<reference evidence="2" key="1">
    <citation type="submission" date="2014-11" db="EMBL/GenBank/DDBJ databases">
        <authorList>
            <person name="Amaro Gonzalez C."/>
        </authorList>
    </citation>
    <scope>NUCLEOTIDE SEQUENCE</scope>
</reference>
<name>A0A0E9U442_ANGAN</name>
<proteinExistence type="predicted"/>
<evidence type="ECO:0000313" key="2">
    <source>
        <dbReference type="EMBL" id="JAH60581.1"/>
    </source>
</evidence>
<dbReference type="AlphaFoldDB" id="A0A0E9U442"/>
<accession>A0A0E9U442</accession>
<sequence>MERVTVGRGFPASPPNSVSSSCSQVPTVHLYQLH</sequence>
<feature type="region of interest" description="Disordered" evidence="1">
    <location>
        <begin position="1"/>
        <end position="22"/>
    </location>
</feature>
<organism evidence="2">
    <name type="scientific">Anguilla anguilla</name>
    <name type="common">European freshwater eel</name>
    <name type="synonym">Muraena anguilla</name>
    <dbReference type="NCBI Taxonomy" id="7936"/>
    <lineage>
        <taxon>Eukaryota</taxon>
        <taxon>Metazoa</taxon>
        <taxon>Chordata</taxon>
        <taxon>Craniata</taxon>
        <taxon>Vertebrata</taxon>
        <taxon>Euteleostomi</taxon>
        <taxon>Actinopterygii</taxon>
        <taxon>Neopterygii</taxon>
        <taxon>Teleostei</taxon>
        <taxon>Anguilliformes</taxon>
        <taxon>Anguillidae</taxon>
        <taxon>Anguilla</taxon>
    </lineage>
</organism>
<protein>
    <submittedName>
        <fullName evidence="2">Uncharacterized protein</fullName>
    </submittedName>
</protein>
<dbReference type="PROSITE" id="PS51257">
    <property type="entry name" value="PROKAR_LIPOPROTEIN"/>
    <property type="match status" value="1"/>
</dbReference>